<dbReference type="PROSITE" id="PS01031">
    <property type="entry name" value="SHSP"/>
    <property type="match status" value="1"/>
</dbReference>
<dbReference type="InterPro" id="IPR002068">
    <property type="entry name" value="A-crystallin/Hsp20_dom"/>
</dbReference>
<proteinExistence type="inferred from homology"/>
<dbReference type="AlphaFoldDB" id="A0A8X8CF93"/>
<dbReference type="InterPro" id="IPR031107">
    <property type="entry name" value="Small_HSP"/>
</dbReference>
<evidence type="ECO:0000313" key="5">
    <source>
        <dbReference type="EMBL" id="KAG6752240.1"/>
    </source>
</evidence>
<accession>A0A8X8CF93</accession>
<name>A0A8X8CF93_POPTO</name>
<keyword evidence="1" id="KW-0346">Stress response</keyword>
<reference evidence="5" key="1">
    <citation type="journal article" date="2020" name="bioRxiv">
        <title>Hybrid origin of Populus tomentosa Carr. identified through genome sequencing and phylogenomic analysis.</title>
        <authorList>
            <person name="An X."/>
            <person name="Gao K."/>
            <person name="Chen Z."/>
            <person name="Li J."/>
            <person name="Yang X."/>
            <person name="Yang X."/>
            <person name="Zhou J."/>
            <person name="Guo T."/>
            <person name="Zhao T."/>
            <person name="Huang S."/>
            <person name="Miao D."/>
            <person name="Khan W.U."/>
            <person name="Rao P."/>
            <person name="Ye M."/>
            <person name="Lei B."/>
            <person name="Liao W."/>
            <person name="Wang J."/>
            <person name="Ji L."/>
            <person name="Li Y."/>
            <person name="Guo B."/>
            <person name="Mustafa N.S."/>
            <person name="Li S."/>
            <person name="Yun Q."/>
            <person name="Keller S.R."/>
            <person name="Mao J."/>
            <person name="Zhang R."/>
            <person name="Strauss S.H."/>
        </authorList>
    </citation>
    <scope>NUCLEOTIDE SEQUENCE</scope>
    <source>
        <strain evidence="5">GM15</strain>
        <tissue evidence="5">Leaf</tissue>
    </source>
</reference>
<evidence type="ECO:0000259" key="4">
    <source>
        <dbReference type="PROSITE" id="PS01031"/>
    </source>
</evidence>
<feature type="domain" description="SHSP" evidence="4">
    <location>
        <begin position="1"/>
        <end position="75"/>
    </location>
</feature>
<keyword evidence="6" id="KW-1185">Reference proteome</keyword>
<evidence type="ECO:0000256" key="1">
    <source>
        <dbReference type="ARBA" id="ARBA00023016"/>
    </source>
</evidence>
<dbReference type="PANTHER" id="PTHR11527">
    <property type="entry name" value="HEAT-SHOCK PROTEIN 20 FAMILY MEMBER"/>
    <property type="match status" value="1"/>
</dbReference>
<dbReference type="EMBL" id="JAAWWB010000025">
    <property type="protein sequence ID" value="KAG6752240.1"/>
    <property type="molecule type" value="Genomic_DNA"/>
</dbReference>
<evidence type="ECO:0000313" key="6">
    <source>
        <dbReference type="Proteomes" id="UP000886885"/>
    </source>
</evidence>
<sequence length="75" mass="8543">MKTQHFPTFTLTGKWKETSEAHVFNADLKKEQVRVEIKDAKMDRIKASMENGVLAVTVPKKEVKKPDVQAIEIFG</sequence>
<comment type="caution">
    <text evidence="5">The sequence shown here is derived from an EMBL/GenBank/DDBJ whole genome shotgun (WGS) entry which is preliminary data.</text>
</comment>
<comment type="similarity">
    <text evidence="2 3">Belongs to the small heat shock protein (HSP20) family.</text>
</comment>
<protein>
    <recommendedName>
        <fullName evidence="4">SHSP domain-containing protein</fullName>
    </recommendedName>
</protein>
<dbReference type="Pfam" id="PF00011">
    <property type="entry name" value="HSP20"/>
    <property type="match status" value="1"/>
</dbReference>
<evidence type="ECO:0000256" key="3">
    <source>
        <dbReference type="RuleBase" id="RU003616"/>
    </source>
</evidence>
<dbReference type="OrthoDB" id="2960525at2759"/>
<evidence type="ECO:0000256" key="2">
    <source>
        <dbReference type="PROSITE-ProRule" id="PRU00285"/>
    </source>
</evidence>
<dbReference type="Proteomes" id="UP000886885">
    <property type="component" value="Chromosome 13A"/>
</dbReference>
<organism evidence="5 6">
    <name type="scientific">Populus tomentosa</name>
    <name type="common">Chinese white poplar</name>
    <dbReference type="NCBI Taxonomy" id="118781"/>
    <lineage>
        <taxon>Eukaryota</taxon>
        <taxon>Viridiplantae</taxon>
        <taxon>Streptophyta</taxon>
        <taxon>Embryophyta</taxon>
        <taxon>Tracheophyta</taxon>
        <taxon>Spermatophyta</taxon>
        <taxon>Magnoliopsida</taxon>
        <taxon>eudicotyledons</taxon>
        <taxon>Gunneridae</taxon>
        <taxon>Pentapetalae</taxon>
        <taxon>rosids</taxon>
        <taxon>fabids</taxon>
        <taxon>Malpighiales</taxon>
        <taxon>Salicaceae</taxon>
        <taxon>Saliceae</taxon>
        <taxon>Populus</taxon>
    </lineage>
</organism>
<gene>
    <name evidence="5" type="ORF">POTOM_044461</name>
</gene>